<feature type="domain" description="Neprosin PEP catalytic" evidence="2">
    <location>
        <begin position="53"/>
        <end position="297"/>
    </location>
</feature>
<evidence type="ECO:0000313" key="3">
    <source>
        <dbReference type="EMBL" id="EOA22656.1"/>
    </source>
</evidence>
<dbReference type="Proteomes" id="UP000029121">
    <property type="component" value="Unassembled WGS sequence"/>
</dbReference>
<dbReference type="PANTHER" id="PTHR31589">
    <property type="entry name" value="PROTEIN, PUTATIVE (DUF239)-RELATED-RELATED"/>
    <property type="match status" value="1"/>
</dbReference>
<dbReference type="EMBL" id="KB870810">
    <property type="protein sequence ID" value="EOA22656.1"/>
    <property type="molecule type" value="Genomic_DNA"/>
</dbReference>
<dbReference type="InterPro" id="IPR053168">
    <property type="entry name" value="Glutamic_endopeptidase"/>
</dbReference>
<evidence type="ECO:0000256" key="1">
    <source>
        <dbReference type="SAM" id="SignalP"/>
    </source>
</evidence>
<dbReference type="AlphaFoldDB" id="R0FL19"/>
<accession>R0FL19</accession>
<feature type="chain" id="PRO_5004341877" description="Neprosin PEP catalytic domain-containing protein" evidence="1">
    <location>
        <begin position="18"/>
        <end position="297"/>
    </location>
</feature>
<dbReference type="PANTHER" id="PTHR31589:SF2">
    <property type="entry name" value="ASLB (DUF239)-RELATED"/>
    <property type="match status" value="1"/>
</dbReference>
<organism evidence="3 4">
    <name type="scientific">Capsella rubella</name>
    <dbReference type="NCBI Taxonomy" id="81985"/>
    <lineage>
        <taxon>Eukaryota</taxon>
        <taxon>Viridiplantae</taxon>
        <taxon>Streptophyta</taxon>
        <taxon>Embryophyta</taxon>
        <taxon>Tracheophyta</taxon>
        <taxon>Spermatophyta</taxon>
        <taxon>Magnoliopsida</taxon>
        <taxon>eudicotyledons</taxon>
        <taxon>Gunneridae</taxon>
        <taxon>Pentapetalae</taxon>
        <taxon>rosids</taxon>
        <taxon>malvids</taxon>
        <taxon>Brassicales</taxon>
        <taxon>Brassicaceae</taxon>
        <taxon>Camelineae</taxon>
        <taxon>Capsella</taxon>
    </lineage>
</organism>
<evidence type="ECO:0000313" key="4">
    <source>
        <dbReference type="Proteomes" id="UP000029121"/>
    </source>
</evidence>
<feature type="signal peptide" evidence="1">
    <location>
        <begin position="1"/>
        <end position="17"/>
    </location>
</feature>
<evidence type="ECO:0000259" key="2">
    <source>
        <dbReference type="PROSITE" id="PS52045"/>
    </source>
</evidence>
<dbReference type="Pfam" id="PF03080">
    <property type="entry name" value="Neprosin"/>
    <property type="match status" value="1"/>
</dbReference>
<proteinExistence type="predicted"/>
<name>R0FL19_9BRAS</name>
<gene>
    <name evidence="3" type="ORF">CARUB_v10003358mg</name>
</gene>
<dbReference type="PROSITE" id="PS52045">
    <property type="entry name" value="NEPROSIN_PEP_CD"/>
    <property type="match status" value="1"/>
</dbReference>
<protein>
    <recommendedName>
        <fullName evidence="2">Neprosin PEP catalytic domain-containing protein</fullName>
    </recommendedName>
</protein>
<reference evidence="4" key="1">
    <citation type="journal article" date="2013" name="Nat. Genet.">
        <title>The Capsella rubella genome and the genomic consequences of rapid mating system evolution.</title>
        <authorList>
            <person name="Slotte T."/>
            <person name="Hazzouri K.M."/>
            <person name="Agren J.A."/>
            <person name="Koenig D."/>
            <person name="Maumus F."/>
            <person name="Guo Y.L."/>
            <person name="Steige K."/>
            <person name="Platts A.E."/>
            <person name="Escobar J.S."/>
            <person name="Newman L.K."/>
            <person name="Wang W."/>
            <person name="Mandakova T."/>
            <person name="Vello E."/>
            <person name="Smith L.M."/>
            <person name="Henz S.R."/>
            <person name="Steffen J."/>
            <person name="Takuno S."/>
            <person name="Brandvain Y."/>
            <person name="Coop G."/>
            <person name="Andolfatto P."/>
            <person name="Hu T.T."/>
            <person name="Blanchette M."/>
            <person name="Clark R.M."/>
            <person name="Quesneville H."/>
            <person name="Nordborg M."/>
            <person name="Gaut B.S."/>
            <person name="Lysak M.A."/>
            <person name="Jenkins J."/>
            <person name="Grimwood J."/>
            <person name="Chapman J."/>
            <person name="Prochnik S."/>
            <person name="Shu S."/>
            <person name="Rokhsar D."/>
            <person name="Schmutz J."/>
            <person name="Weigel D."/>
            <person name="Wright S.I."/>
        </authorList>
    </citation>
    <scope>NUCLEOTIDE SEQUENCE [LARGE SCALE GENOMIC DNA]</scope>
    <source>
        <strain evidence="4">cv. Monte Gargano</strain>
    </source>
</reference>
<keyword evidence="4" id="KW-1185">Reference proteome</keyword>
<dbReference type="eggNOG" id="ENOG502QRGN">
    <property type="taxonomic scope" value="Eukaryota"/>
</dbReference>
<sequence length="297" mass="33782">MFLTFAILYVFFNGVYGSYSQEIDIMLKTLNKPTLKTIKSEDGDIIDCVDIYKQPAFDHPLLKDHKIQMKPSVEFVSKRTNNIASNSSSKPVTSQIWTKSGRCPVNPRLFGDTRTRLFAYWTTDGYGKTGCFNLLCSGFVQISTHVALGAAINPISKKSGKQYYITISFFLDTNTGNWWILVEDIVLGYWPGSLLKDLRHSATAVQWGGEVYSPKVRNKPHTKTSMGSGEWASNLYGKACYFTNIKIMDYSLQLKYPQMLSEFSDEFRCYSTFLYREKDKLEPNFYFGGPGQNSQCP</sequence>
<keyword evidence="1" id="KW-0732">Signal</keyword>
<dbReference type="InterPro" id="IPR004314">
    <property type="entry name" value="Neprosin"/>
</dbReference>
<dbReference type="Gene3D" id="3.90.1320.10">
    <property type="entry name" value="Outer-capsid protein sigma 3, large lobe"/>
    <property type="match status" value="1"/>
</dbReference>